<reference evidence="1" key="1">
    <citation type="journal article" date="2003" name="Genome Biol.">
        <title>An integrated gene annotation and transcriptional profiling approach towards the full gene content of the Drosophila genome.</title>
        <authorList>
            <person name="Hild M."/>
            <person name="Beckmann B."/>
            <person name="Haas S.A."/>
            <person name="Koch B."/>
            <person name="Solovyev V."/>
            <person name="Busold C."/>
            <person name="Fellenberg K."/>
            <person name="Boutros M."/>
            <person name="Vingron M."/>
            <person name="Sauer F."/>
            <person name="Hoheisel J.D."/>
            <person name="Paro R."/>
        </authorList>
    </citation>
    <scope>NUCLEOTIDE SEQUENCE</scope>
</reference>
<organism evidence="1">
    <name type="scientific">Drosophila melanogaster</name>
    <name type="common">Fruit fly</name>
    <dbReference type="NCBI Taxonomy" id="7227"/>
    <lineage>
        <taxon>Eukaryota</taxon>
        <taxon>Metazoa</taxon>
        <taxon>Ecdysozoa</taxon>
        <taxon>Arthropoda</taxon>
        <taxon>Hexapoda</taxon>
        <taxon>Insecta</taxon>
        <taxon>Pterygota</taxon>
        <taxon>Neoptera</taxon>
        <taxon>Endopterygota</taxon>
        <taxon>Diptera</taxon>
        <taxon>Brachycera</taxon>
        <taxon>Muscomorpha</taxon>
        <taxon>Ephydroidea</taxon>
        <taxon>Drosophilidae</taxon>
        <taxon>Drosophila</taxon>
        <taxon>Sophophora</taxon>
    </lineage>
</organism>
<dbReference type="AlphaFoldDB" id="Q6IHS2"/>
<protein>
    <submittedName>
        <fullName evidence="1">HDC01274</fullName>
    </submittedName>
</protein>
<gene>
    <name evidence="1" type="ORF">HDC01274</name>
</gene>
<evidence type="ECO:0000313" key="1">
    <source>
        <dbReference type="EMBL" id="DAA03543.1"/>
    </source>
</evidence>
<sequence length="112" mass="11840">MLCLSPPASNGNASANSAASGFFASSGFSANCCCNLLDDECSRRSAPHQRHNAQQQWSLRPVVHSDSSSAHRCPHISSVHLHSVRPALLLVGWQSLKAKMAAVDPTSGVLCT</sequence>
<proteinExistence type="predicted"/>
<dbReference type="EMBL" id="BK003344">
    <property type="protein sequence ID" value="DAA03543.1"/>
    <property type="molecule type" value="Genomic_DNA"/>
</dbReference>
<name>Q6IHS2_DROME</name>
<accession>Q6IHS2</accession>